<sequence length="664" mass="73507">MNFESVGSNSDSPFQGQSPNRANTNLASKIQGRCFHCKKQGHWFRDCPEKSPKKPEPSSGSRDLPKLQCPCGSGICIVRISTTKKNPVRKFYSCPGNSGSKCEFFKWCDTVMSDEISDLPVCACGAGICRMSTETSGPNAGRKFFVCPIKRGQGACNFFQWQDTQSMKTSNTLVNESVGSPQSTLITSGDTSPLSNNLVQVGDSCNQGMGVESPVAYTLEQSQKLKAFSALSRKDRVRLGEFNEQDRSDELALDEPSRKHHKLPRNEALKIDGSACDFTTQCLDMPQAKSVDTISEKRSQASVLISEADIHRRQPGFWRQISIVGATFPGASFMHSYFWSSTLPMTSVQLKQDFLVTDAIHQILVLHGQGWWGRLAFPPARCLAVPTPEPFVCCILDVEASTTIAQGTSDAERPKTNKLSLHTLCLDAEPLDVGLWEPSGVKSSPKIAPANIITESILEAFQQAAVRIEIALITLLKSMDFRDHESMVREANSTFAALECLSIDYQPFREQVKEFIYCAALLGAIEMCICSSEEIVEQYKLKKLQLDNISRLHAEATDALKASNERLQLLREKACHVKDLLIQIETEMSCCQAENVDLGARIAQISEDMFESKKSLDFASKEVEANLEVSEEREVKREAAKVALEKARSQLQPYYSLSSPNVNS</sequence>
<evidence type="ECO:0000259" key="6">
    <source>
        <dbReference type="PROSITE" id="PS50158"/>
    </source>
</evidence>
<gene>
    <name evidence="8" type="ORF">F0562_004758</name>
</gene>
<accession>A0A5J5AIK7</accession>
<dbReference type="Proteomes" id="UP000325577">
    <property type="component" value="Linkage Group LG2"/>
</dbReference>
<name>A0A5J5AIK7_9ASTE</name>
<keyword evidence="9" id="KW-1185">Reference proteome</keyword>
<dbReference type="GO" id="GO:0008270">
    <property type="term" value="F:zinc ion binding"/>
    <property type="evidence" value="ECO:0007669"/>
    <property type="project" value="UniProtKB-KW"/>
</dbReference>
<dbReference type="PROSITE" id="PS50158">
    <property type="entry name" value="ZF_CCHC"/>
    <property type="match status" value="1"/>
</dbReference>
<dbReference type="PANTHER" id="PTHR33680">
    <property type="entry name" value="OS07G0190500 PROTEIN"/>
    <property type="match status" value="1"/>
</dbReference>
<feature type="domain" description="GRF-type" evidence="7">
    <location>
        <begin position="122"/>
        <end position="165"/>
    </location>
</feature>
<protein>
    <submittedName>
        <fullName evidence="8">Uncharacterized protein</fullName>
    </submittedName>
</protein>
<dbReference type="PANTHER" id="PTHR33680:SF11">
    <property type="match status" value="1"/>
</dbReference>
<dbReference type="Gene3D" id="4.10.60.10">
    <property type="entry name" value="Zinc finger, CCHC-type"/>
    <property type="match status" value="1"/>
</dbReference>
<dbReference type="EMBL" id="CM018043">
    <property type="protein sequence ID" value="KAA8530049.1"/>
    <property type="molecule type" value="Genomic_DNA"/>
</dbReference>
<dbReference type="InterPro" id="IPR010666">
    <property type="entry name" value="Znf_GRF"/>
</dbReference>
<dbReference type="InterPro" id="IPR036875">
    <property type="entry name" value="Znf_CCHC_sf"/>
</dbReference>
<dbReference type="PROSITE" id="PS51999">
    <property type="entry name" value="ZF_GRF"/>
    <property type="match status" value="2"/>
</dbReference>
<evidence type="ECO:0000313" key="8">
    <source>
        <dbReference type="EMBL" id="KAA8530049.1"/>
    </source>
</evidence>
<keyword evidence="1" id="KW-0479">Metal-binding</keyword>
<dbReference type="InterPro" id="IPR001878">
    <property type="entry name" value="Znf_CCHC"/>
</dbReference>
<evidence type="ECO:0000256" key="3">
    <source>
        <dbReference type="ARBA" id="ARBA00022833"/>
    </source>
</evidence>
<proteinExistence type="predicted"/>
<feature type="region of interest" description="Disordered" evidence="5">
    <location>
        <begin position="1"/>
        <end position="22"/>
    </location>
</feature>
<evidence type="ECO:0000259" key="7">
    <source>
        <dbReference type="PROSITE" id="PS51999"/>
    </source>
</evidence>
<evidence type="ECO:0000256" key="4">
    <source>
        <dbReference type="PROSITE-ProRule" id="PRU00047"/>
    </source>
</evidence>
<organism evidence="8 9">
    <name type="scientific">Nyssa sinensis</name>
    <dbReference type="NCBI Taxonomy" id="561372"/>
    <lineage>
        <taxon>Eukaryota</taxon>
        <taxon>Viridiplantae</taxon>
        <taxon>Streptophyta</taxon>
        <taxon>Embryophyta</taxon>
        <taxon>Tracheophyta</taxon>
        <taxon>Spermatophyta</taxon>
        <taxon>Magnoliopsida</taxon>
        <taxon>eudicotyledons</taxon>
        <taxon>Gunneridae</taxon>
        <taxon>Pentapetalae</taxon>
        <taxon>asterids</taxon>
        <taxon>Cornales</taxon>
        <taxon>Nyssaceae</taxon>
        <taxon>Nyssa</taxon>
    </lineage>
</organism>
<dbReference type="AlphaFoldDB" id="A0A5J5AIK7"/>
<dbReference type="SUPFAM" id="SSF57756">
    <property type="entry name" value="Retrovirus zinc finger-like domains"/>
    <property type="match status" value="1"/>
</dbReference>
<evidence type="ECO:0000256" key="5">
    <source>
        <dbReference type="SAM" id="MobiDB-lite"/>
    </source>
</evidence>
<evidence type="ECO:0000313" key="9">
    <source>
        <dbReference type="Proteomes" id="UP000325577"/>
    </source>
</evidence>
<feature type="domain" description="CCHC-type" evidence="6">
    <location>
        <begin position="33"/>
        <end position="49"/>
    </location>
</feature>
<feature type="domain" description="GRF-type" evidence="7">
    <location>
        <begin position="69"/>
        <end position="111"/>
    </location>
</feature>
<evidence type="ECO:0000256" key="2">
    <source>
        <dbReference type="ARBA" id="ARBA00022771"/>
    </source>
</evidence>
<dbReference type="Pfam" id="PF06839">
    <property type="entry name" value="Zn_ribbon_GRF"/>
    <property type="match status" value="2"/>
</dbReference>
<dbReference type="SMART" id="SM00343">
    <property type="entry name" value="ZnF_C2HC"/>
    <property type="match status" value="1"/>
</dbReference>
<evidence type="ECO:0000256" key="1">
    <source>
        <dbReference type="ARBA" id="ARBA00022723"/>
    </source>
</evidence>
<keyword evidence="2 4" id="KW-0863">Zinc-finger</keyword>
<keyword evidence="3" id="KW-0862">Zinc</keyword>
<reference evidence="8 9" key="1">
    <citation type="submission" date="2019-09" db="EMBL/GenBank/DDBJ databases">
        <title>A chromosome-level genome assembly of the Chinese tupelo Nyssa sinensis.</title>
        <authorList>
            <person name="Yang X."/>
            <person name="Kang M."/>
            <person name="Yang Y."/>
            <person name="Xiong H."/>
            <person name="Wang M."/>
            <person name="Zhang Z."/>
            <person name="Wang Z."/>
            <person name="Wu H."/>
            <person name="Ma T."/>
            <person name="Liu J."/>
            <person name="Xi Z."/>
        </authorList>
    </citation>
    <scope>NUCLEOTIDE SEQUENCE [LARGE SCALE GENOMIC DNA]</scope>
    <source>
        <strain evidence="8">J267</strain>
        <tissue evidence="8">Leaf</tissue>
    </source>
</reference>
<dbReference type="GO" id="GO:0003676">
    <property type="term" value="F:nucleic acid binding"/>
    <property type="evidence" value="ECO:0007669"/>
    <property type="project" value="InterPro"/>
</dbReference>
<dbReference type="OrthoDB" id="2425403at2759"/>